<accession>A0A428KPA1</accession>
<evidence type="ECO:0000313" key="2">
    <source>
        <dbReference type="Proteomes" id="UP000273500"/>
    </source>
</evidence>
<evidence type="ECO:0008006" key="3">
    <source>
        <dbReference type="Google" id="ProtNLM"/>
    </source>
</evidence>
<name>A0A428KPA1_9BACT</name>
<sequence>MMSVFTMNSSSPSDFSDFLDLSYRSDLRILTVRWLRAVSLEELQAGFEAARLQARAYQATHWLVDVRRRTELDAATSAWVAHTLLPAAATELAPAVLQVAYLLSPARADVLQQDAPMRAVTAAAQAPTQPYRLRTFLDEGPAVQWLLHPTD</sequence>
<proteinExistence type="predicted"/>
<dbReference type="RefSeq" id="WP_125419921.1">
    <property type="nucleotide sequence ID" value="NZ_RWIT01000005.1"/>
</dbReference>
<evidence type="ECO:0000313" key="1">
    <source>
        <dbReference type="EMBL" id="RSK48295.1"/>
    </source>
</evidence>
<organism evidence="1 2">
    <name type="scientific">Hymenobacter rigui</name>
    <dbReference type="NCBI Taxonomy" id="334424"/>
    <lineage>
        <taxon>Bacteria</taxon>
        <taxon>Pseudomonadati</taxon>
        <taxon>Bacteroidota</taxon>
        <taxon>Cytophagia</taxon>
        <taxon>Cytophagales</taxon>
        <taxon>Hymenobacteraceae</taxon>
        <taxon>Hymenobacter</taxon>
    </lineage>
</organism>
<reference evidence="1 2" key="1">
    <citation type="submission" date="2018-12" db="EMBL/GenBank/DDBJ databases">
        <authorList>
            <person name="Feng G."/>
            <person name="Zhu H."/>
        </authorList>
    </citation>
    <scope>NUCLEOTIDE SEQUENCE [LARGE SCALE GENOMIC DNA]</scope>
    <source>
        <strain evidence="1 2">KCTC 12533</strain>
    </source>
</reference>
<keyword evidence="2" id="KW-1185">Reference proteome</keyword>
<dbReference type="AlphaFoldDB" id="A0A428KPA1"/>
<dbReference type="EMBL" id="RWIT01000005">
    <property type="protein sequence ID" value="RSK48295.1"/>
    <property type="molecule type" value="Genomic_DNA"/>
</dbReference>
<dbReference type="OrthoDB" id="884362at2"/>
<gene>
    <name evidence="1" type="ORF">EI291_11225</name>
</gene>
<dbReference type="Proteomes" id="UP000273500">
    <property type="component" value="Unassembled WGS sequence"/>
</dbReference>
<comment type="caution">
    <text evidence="1">The sequence shown here is derived from an EMBL/GenBank/DDBJ whole genome shotgun (WGS) entry which is preliminary data.</text>
</comment>
<protein>
    <recommendedName>
        <fullName evidence="3">STAS/SEC14 domain-containing protein</fullName>
    </recommendedName>
</protein>